<accession>A0A1M4Z177</accession>
<dbReference type="SUPFAM" id="SSF53850">
    <property type="entry name" value="Periplasmic binding protein-like II"/>
    <property type="match status" value="1"/>
</dbReference>
<keyword evidence="1" id="KW-0472">Membrane</keyword>
<dbReference type="AlphaFoldDB" id="A0A1M4Z177"/>
<protein>
    <submittedName>
        <fullName evidence="2">Carbohydrate ABC transporter substrate-binding protein, CUT1 family</fullName>
    </submittedName>
</protein>
<comment type="caution">
    <text evidence="2">The sequence shown here is derived from an EMBL/GenBank/DDBJ whole genome shotgun (WGS) entry which is preliminary data.</text>
</comment>
<sequence length="400" mass="47131">MKRILIFILFISIYILMFSINFLYMYQAGYQPEDLINYISQEATNIEVTFKFYEEMHENLKISINSATPLYDLVLVDLIWIPELASNKILCSLDDLISEEYYKDIPEYVLDQFKYNGKIWAIPYLVNIQHFFVNKEILKKAGFDNPPKTLEEMVYQAKIIKEKGILEYPIVDSWLNKEALTCEFTWILGAFGGDYYKNGKLRVNTIEAVKALKFMKHLLDEKLINPMSLEFKEDDVLNIFLNGDAAFTTNWTYQSRYMEDERYSKIVEQGSLELIPVSNEILKKKETVSVSGYQGLAILRNTKKIKESINAIRILTKKEFFKKFNYEIPPFKSMYDGYIKEKEYNYKKILELKNAVNRPYLIEYNKFSEVLRRYVLMALNGLLEPEEALNKAQKEISELK</sequence>
<keyword evidence="1" id="KW-1133">Transmembrane helix</keyword>
<dbReference type="Gene3D" id="3.40.190.10">
    <property type="entry name" value="Periplasmic binding protein-like II"/>
    <property type="match status" value="2"/>
</dbReference>
<dbReference type="PANTHER" id="PTHR43649:SF12">
    <property type="entry name" value="DIACETYLCHITOBIOSE BINDING PROTEIN DASA"/>
    <property type="match status" value="1"/>
</dbReference>
<organism evidence="2 3">
    <name type="scientific">Marinitoga hydrogenitolerans (strain DSM 16785 / JCM 12826 / AT1271)</name>
    <dbReference type="NCBI Taxonomy" id="1122195"/>
    <lineage>
        <taxon>Bacteria</taxon>
        <taxon>Thermotogati</taxon>
        <taxon>Thermotogota</taxon>
        <taxon>Thermotogae</taxon>
        <taxon>Petrotogales</taxon>
        <taxon>Petrotogaceae</taxon>
        <taxon>Marinitoga</taxon>
    </lineage>
</organism>
<dbReference type="InterPro" id="IPR050490">
    <property type="entry name" value="Bact_solute-bd_prot1"/>
</dbReference>
<evidence type="ECO:0000313" key="3">
    <source>
        <dbReference type="Proteomes" id="UP000184334"/>
    </source>
</evidence>
<evidence type="ECO:0000256" key="1">
    <source>
        <dbReference type="SAM" id="Phobius"/>
    </source>
</evidence>
<feature type="transmembrane region" description="Helical" evidence="1">
    <location>
        <begin position="7"/>
        <end position="26"/>
    </location>
</feature>
<dbReference type="EMBL" id="FQUI01000036">
    <property type="protein sequence ID" value="SHF11492.1"/>
    <property type="molecule type" value="Genomic_DNA"/>
</dbReference>
<keyword evidence="1" id="KW-0812">Transmembrane</keyword>
<keyword evidence="3" id="KW-1185">Reference proteome</keyword>
<gene>
    <name evidence="2" type="ORF">SAMN02745164_01813</name>
</gene>
<reference evidence="2" key="1">
    <citation type="submission" date="2016-11" db="EMBL/GenBank/DDBJ databases">
        <authorList>
            <person name="Varghese N."/>
            <person name="Submissions S."/>
        </authorList>
    </citation>
    <scope>NUCLEOTIDE SEQUENCE [LARGE SCALE GENOMIC DNA]</scope>
    <source>
        <strain evidence="2">DSM 16785</strain>
    </source>
</reference>
<name>A0A1M4Z177_MARH1</name>
<dbReference type="Pfam" id="PF01547">
    <property type="entry name" value="SBP_bac_1"/>
    <property type="match status" value="1"/>
</dbReference>
<proteinExistence type="predicted"/>
<evidence type="ECO:0000313" key="2">
    <source>
        <dbReference type="EMBL" id="SHF11492.1"/>
    </source>
</evidence>
<dbReference type="Proteomes" id="UP000184334">
    <property type="component" value="Unassembled WGS sequence"/>
</dbReference>
<dbReference type="InterPro" id="IPR006059">
    <property type="entry name" value="SBP"/>
</dbReference>
<dbReference type="RefSeq" id="WP_072865588.1">
    <property type="nucleotide sequence ID" value="NZ_FQUI01000036.1"/>
</dbReference>
<dbReference type="OrthoDB" id="9808332at2"/>
<dbReference type="STRING" id="1122195.SAMN02745164_01813"/>
<dbReference type="PANTHER" id="PTHR43649">
    <property type="entry name" value="ARABINOSE-BINDING PROTEIN-RELATED"/>
    <property type="match status" value="1"/>
</dbReference>